<name>A0A5S5DTE7_9FLAO</name>
<dbReference type="Proteomes" id="UP000323136">
    <property type="component" value="Unassembled WGS sequence"/>
</dbReference>
<dbReference type="RefSeq" id="WP_246143064.1">
    <property type="nucleotide sequence ID" value="NZ_VNIA01000003.1"/>
</dbReference>
<feature type="domain" description="Endonuclease/exonuclease/phosphatase" evidence="1">
    <location>
        <begin position="9"/>
        <end position="234"/>
    </location>
</feature>
<dbReference type="PANTHER" id="PTHR12121:SF36">
    <property type="entry name" value="ENDONUCLEASE_EXONUCLEASE_PHOSPHATASE DOMAIN-CONTAINING PROTEIN"/>
    <property type="match status" value="1"/>
</dbReference>
<keyword evidence="3" id="KW-1185">Reference proteome</keyword>
<dbReference type="Gene3D" id="3.60.10.10">
    <property type="entry name" value="Endonuclease/exonuclease/phosphatase"/>
    <property type="match status" value="1"/>
</dbReference>
<dbReference type="InterPro" id="IPR005135">
    <property type="entry name" value="Endo/exonuclease/phosphatase"/>
</dbReference>
<sequence length="243" mass="28711">MLNDDIKVMSYNVRMFNFYKWIKDDAIDQKIVSFINEKSPDILAIQEYHHSDKRKLDFRYSYFVPKSKHKNFGLAIFSKFPIINKGSLNFKESANNAIFIDILRGKDTIRVYNLHLQSLKINPAKENFGEENSEKLIKRLENGFQKQATQTEQFLAHEKQWKGKEVVCGDFNNTAYSWVYKKISTHKKDAFSEAGSGLGKSFNYFFPMRIDFILTDTSTEINRFQTFNKKYSDHYPIMTRINW</sequence>
<dbReference type="PANTHER" id="PTHR12121">
    <property type="entry name" value="CARBON CATABOLITE REPRESSOR PROTEIN 4"/>
    <property type="match status" value="1"/>
</dbReference>
<evidence type="ECO:0000313" key="3">
    <source>
        <dbReference type="Proteomes" id="UP000323136"/>
    </source>
</evidence>
<dbReference type="EMBL" id="VNIA01000003">
    <property type="protein sequence ID" value="TYP98276.1"/>
    <property type="molecule type" value="Genomic_DNA"/>
</dbReference>
<dbReference type="AlphaFoldDB" id="A0A5S5DTE7"/>
<organism evidence="2 3">
    <name type="scientific">Tenacibaculum adriaticum</name>
    <dbReference type="NCBI Taxonomy" id="413713"/>
    <lineage>
        <taxon>Bacteria</taxon>
        <taxon>Pseudomonadati</taxon>
        <taxon>Bacteroidota</taxon>
        <taxon>Flavobacteriia</taxon>
        <taxon>Flavobacteriales</taxon>
        <taxon>Flavobacteriaceae</taxon>
        <taxon>Tenacibaculum</taxon>
    </lineage>
</organism>
<comment type="caution">
    <text evidence="2">The sequence shown here is derived from an EMBL/GenBank/DDBJ whole genome shotgun (WGS) entry which is preliminary data.</text>
</comment>
<proteinExistence type="predicted"/>
<dbReference type="GO" id="GO:0000175">
    <property type="term" value="F:3'-5'-RNA exonuclease activity"/>
    <property type="evidence" value="ECO:0007669"/>
    <property type="project" value="TreeGrafter"/>
</dbReference>
<dbReference type="SUPFAM" id="SSF56219">
    <property type="entry name" value="DNase I-like"/>
    <property type="match status" value="1"/>
</dbReference>
<dbReference type="InterPro" id="IPR036691">
    <property type="entry name" value="Endo/exonu/phosph_ase_sf"/>
</dbReference>
<keyword evidence="2" id="KW-0378">Hydrolase</keyword>
<accession>A0A5S5DTE7</accession>
<dbReference type="CDD" id="cd09084">
    <property type="entry name" value="EEP-2"/>
    <property type="match status" value="1"/>
</dbReference>
<keyword evidence="2" id="KW-0540">Nuclease</keyword>
<dbReference type="InterPro" id="IPR050410">
    <property type="entry name" value="CCR4/nocturin_mRNA_transcr"/>
</dbReference>
<keyword evidence="2" id="KW-0255">Endonuclease</keyword>
<gene>
    <name evidence="2" type="ORF">C7447_103447</name>
</gene>
<protein>
    <submittedName>
        <fullName evidence="2">Endonuclease/exonuclease/phosphatase family metal-dependent hydrolase</fullName>
    </submittedName>
</protein>
<dbReference type="Pfam" id="PF03372">
    <property type="entry name" value="Exo_endo_phos"/>
    <property type="match status" value="1"/>
</dbReference>
<evidence type="ECO:0000259" key="1">
    <source>
        <dbReference type="Pfam" id="PF03372"/>
    </source>
</evidence>
<reference evidence="2 3" key="1">
    <citation type="submission" date="2019-07" db="EMBL/GenBank/DDBJ databases">
        <title>Genomic Encyclopedia of Type Strains, Phase IV (KMG-IV): sequencing the most valuable type-strain genomes for metagenomic binning, comparative biology and taxonomic classification.</title>
        <authorList>
            <person name="Goeker M."/>
        </authorList>
    </citation>
    <scope>NUCLEOTIDE SEQUENCE [LARGE SCALE GENOMIC DNA]</scope>
    <source>
        <strain evidence="2 3">DSM 18961</strain>
    </source>
</reference>
<keyword evidence="2" id="KW-0269">Exonuclease</keyword>
<evidence type="ECO:0000313" key="2">
    <source>
        <dbReference type="EMBL" id="TYP98276.1"/>
    </source>
</evidence>
<dbReference type="GO" id="GO:0004519">
    <property type="term" value="F:endonuclease activity"/>
    <property type="evidence" value="ECO:0007669"/>
    <property type="project" value="UniProtKB-KW"/>
</dbReference>